<evidence type="ECO:0000313" key="2">
    <source>
        <dbReference type="EMBL" id="QJA84807.1"/>
    </source>
</evidence>
<dbReference type="EMBL" id="MT142535">
    <property type="protein sequence ID" value="QJA84807.1"/>
    <property type="molecule type" value="Genomic_DNA"/>
</dbReference>
<accession>A0A6M3JBT8</accession>
<protein>
    <submittedName>
        <fullName evidence="1">Uncharacterized protein</fullName>
    </submittedName>
</protein>
<evidence type="ECO:0000313" key="1">
    <source>
        <dbReference type="EMBL" id="QJA67320.1"/>
    </source>
</evidence>
<dbReference type="AlphaFoldDB" id="A0A6M3JBT8"/>
<proteinExistence type="predicted"/>
<reference evidence="1" key="1">
    <citation type="submission" date="2020-03" db="EMBL/GenBank/DDBJ databases">
        <title>The deep terrestrial virosphere.</title>
        <authorList>
            <person name="Holmfeldt K."/>
            <person name="Nilsson E."/>
            <person name="Simone D."/>
            <person name="Lopez-Fernandez M."/>
            <person name="Wu X."/>
            <person name="de Brujin I."/>
            <person name="Lundin D."/>
            <person name="Andersson A."/>
            <person name="Bertilsson S."/>
            <person name="Dopson M."/>
        </authorList>
    </citation>
    <scope>NUCLEOTIDE SEQUENCE</scope>
    <source>
        <strain evidence="2">MM415A00148</strain>
        <strain evidence="1">MM415B00245</strain>
    </source>
</reference>
<name>A0A6M3JBT8_9ZZZZ</name>
<dbReference type="EMBL" id="MT141569">
    <property type="protein sequence ID" value="QJA67320.1"/>
    <property type="molecule type" value="Genomic_DNA"/>
</dbReference>
<gene>
    <name evidence="2" type="ORF">MM415A00148_0025</name>
    <name evidence="1" type="ORF">MM415B00245_0026</name>
</gene>
<organism evidence="1">
    <name type="scientific">viral metagenome</name>
    <dbReference type="NCBI Taxonomy" id="1070528"/>
    <lineage>
        <taxon>unclassified sequences</taxon>
        <taxon>metagenomes</taxon>
        <taxon>organismal metagenomes</taxon>
    </lineage>
</organism>
<sequence length="118" mass="13465">MEGIDRMDEIMSQLQEHLKPVIDFGAKGNVHHYNRAWEKIDAWFSKHARQIVHSPIDEDKLHQVCIDAAREFIKDQGNIRHASYIVEEDLPGSEDDGLMVKVTIGWVPALEADGDSMK</sequence>